<evidence type="ECO:0000313" key="2">
    <source>
        <dbReference type="RefSeq" id="XP_017770025.1"/>
    </source>
</evidence>
<dbReference type="RefSeq" id="XP_017770025.1">
    <property type="nucleotide sequence ID" value="XM_017914536.1"/>
</dbReference>
<protein>
    <submittedName>
        <fullName evidence="2">Uncharacterized protein LOC108557852</fullName>
    </submittedName>
</protein>
<dbReference type="GeneID" id="108557852"/>
<proteinExistence type="predicted"/>
<reference evidence="2" key="1">
    <citation type="submission" date="2025-08" db="UniProtKB">
        <authorList>
            <consortium name="RefSeq"/>
        </authorList>
    </citation>
    <scope>IDENTIFICATION</scope>
    <source>
        <tissue evidence="2">Whole Larva</tissue>
    </source>
</reference>
<sequence>MELTADFMTIQGIFKTIANSTGDLTRFRHRGGNEEVIDLICKDVKQFLFAKQYLKGENNPNMESLQQLRNIAMFLILNTDFNTTVAIKEHEHLMNVMPKISKCILINLIVELELVECYVVIIDSFPLPTSIELFDEAIFCLRKTHSAKVLKHTFIIIREIIRKINSVDVHQVRDSVEKFGDVVTQLLMQISGFDPEAVQGWKREQLYKHIGYTILKLLKLLQYCDIGNVGLTRIVGSLIEAASSVARAITLNIYCSWAEEEHEGNALQIYINSEACLVVEKYMKYEPAKELIQYLGPIAKKPKSVKELLRTATDDDIIKMINRVDKDQKLCFTTLLNTRIFHSKNVMECIEKWSHLSDIDDVSRMITCAKYYDNPDAKKLILKCASHLSVEDLTMTLIRYFNLYGFVKNLLVNNCKSELTLLLNRINQTKERNLSLDELESGSIKEIQLLLLQNPEEVIFILYSECIKNMVYTFWLKHCFAAIENVLKIDHIAVRMLHKAYKNDGPKLENLKGFIHLNEMLLDTGCISNEELFEQVIRNLLEEVFNEQKIEEFKCLLAILLELKFGGINNFFKQDFILFLLNALEKFRCQYAEFTYLNMEITVAITEIFKNLRGKQDLNLEKTYNPLNKFYVDCDNSLYLSYVFPDFTIDHYGDAVSKLIKLLSRCVSNEWLLITTELKSRFEAGLALEILTDSLILICQVTDTQTEANNPTIFNSLKYYLSSYGISAKYLQSAENSQTFEIRLIRNVLRLLPCIPQVIRFSEGVTLLTLLSEEALRSLAHDREFVCSLLEIKDMQLTQQIAKKMIVK</sequence>
<gene>
    <name evidence="2" type="primary">LOC108557852</name>
</gene>
<organism evidence="1 2">
    <name type="scientific">Nicrophorus vespilloides</name>
    <name type="common">Boreal carrion beetle</name>
    <dbReference type="NCBI Taxonomy" id="110193"/>
    <lineage>
        <taxon>Eukaryota</taxon>
        <taxon>Metazoa</taxon>
        <taxon>Ecdysozoa</taxon>
        <taxon>Arthropoda</taxon>
        <taxon>Hexapoda</taxon>
        <taxon>Insecta</taxon>
        <taxon>Pterygota</taxon>
        <taxon>Neoptera</taxon>
        <taxon>Endopterygota</taxon>
        <taxon>Coleoptera</taxon>
        <taxon>Polyphaga</taxon>
        <taxon>Staphyliniformia</taxon>
        <taxon>Silphidae</taxon>
        <taxon>Nicrophorinae</taxon>
        <taxon>Nicrophorus</taxon>
    </lineage>
</organism>
<keyword evidence="1" id="KW-1185">Reference proteome</keyword>
<accession>A0ABM1M625</accession>
<evidence type="ECO:0000313" key="1">
    <source>
        <dbReference type="Proteomes" id="UP000695000"/>
    </source>
</evidence>
<dbReference type="Proteomes" id="UP000695000">
    <property type="component" value="Unplaced"/>
</dbReference>
<name>A0ABM1M625_NICVS</name>